<dbReference type="AlphaFoldDB" id="A0A381PYU5"/>
<keyword evidence="2" id="KW-0812">Transmembrane</keyword>
<evidence type="ECO:0000313" key="3">
    <source>
        <dbReference type="EMBL" id="SUZ72221.1"/>
    </source>
</evidence>
<feature type="coiled-coil region" evidence="1">
    <location>
        <begin position="56"/>
        <end position="83"/>
    </location>
</feature>
<keyword evidence="2" id="KW-1133">Transmembrane helix</keyword>
<keyword evidence="2" id="KW-0472">Membrane</keyword>
<evidence type="ECO:0000256" key="1">
    <source>
        <dbReference type="SAM" id="Coils"/>
    </source>
</evidence>
<evidence type="ECO:0008006" key="4">
    <source>
        <dbReference type="Google" id="ProtNLM"/>
    </source>
</evidence>
<dbReference type="EMBL" id="UINC01001147">
    <property type="protein sequence ID" value="SUZ72221.1"/>
    <property type="molecule type" value="Genomic_DNA"/>
</dbReference>
<sequence length="160" mass="18578">MTEENPLINLKDIHLPPAVAIWPPAPGWWIVAVVLLLIVVFCGMWISRRFERRKPKTEALRLLKNLQNQQNNTEESLEILRDLSQLLRRVALTFCVDENVASLHGSEWLEFLDRTGKTTEFTQGAGHVFGKELYQQNPEIEIDVLFPMVKKWIMDCSQQH</sequence>
<accession>A0A381PYU5</accession>
<dbReference type="InterPro" id="IPR025489">
    <property type="entry name" value="DUF4381"/>
</dbReference>
<keyword evidence="1" id="KW-0175">Coiled coil</keyword>
<proteinExistence type="predicted"/>
<dbReference type="Pfam" id="PF14316">
    <property type="entry name" value="DUF4381"/>
    <property type="match status" value="1"/>
</dbReference>
<protein>
    <recommendedName>
        <fullName evidence="4">DUF4381 domain-containing protein</fullName>
    </recommendedName>
</protein>
<gene>
    <name evidence="3" type="ORF">METZ01_LOCUS25075</name>
</gene>
<feature type="transmembrane region" description="Helical" evidence="2">
    <location>
        <begin position="27"/>
        <end position="46"/>
    </location>
</feature>
<evidence type="ECO:0000256" key="2">
    <source>
        <dbReference type="SAM" id="Phobius"/>
    </source>
</evidence>
<reference evidence="3" key="1">
    <citation type="submission" date="2018-05" db="EMBL/GenBank/DDBJ databases">
        <authorList>
            <person name="Lanie J.A."/>
            <person name="Ng W.-L."/>
            <person name="Kazmierczak K.M."/>
            <person name="Andrzejewski T.M."/>
            <person name="Davidsen T.M."/>
            <person name="Wayne K.J."/>
            <person name="Tettelin H."/>
            <person name="Glass J.I."/>
            <person name="Rusch D."/>
            <person name="Podicherti R."/>
            <person name="Tsui H.-C.T."/>
            <person name="Winkler M.E."/>
        </authorList>
    </citation>
    <scope>NUCLEOTIDE SEQUENCE</scope>
</reference>
<organism evidence="3">
    <name type="scientific">marine metagenome</name>
    <dbReference type="NCBI Taxonomy" id="408172"/>
    <lineage>
        <taxon>unclassified sequences</taxon>
        <taxon>metagenomes</taxon>
        <taxon>ecological metagenomes</taxon>
    </lineage>
</organism>
<name>A0A381PYU5_9ZZZZ</name>